<keyword evidence="6 8" id="KW-1133">Transmembrane helix</keyword>
<dbReference type="Pfam" id="PF02535">
    <property type="entry name" value="Zip"/>
    <property type="match status" value="1"/>
</dbReference>
<feature type="transmembrane region" description="Helical" evidence="8">
    <location>
        <begin position="111"/>
        <end position="127"/>
    </location>
</feature>
<accession>A0A7C3KDP1</accession>
<keyword evidence="7 8" id="KW-0472">Membrane</keyword>
<evidence type="ECO:0000313" key="9">
    <source>
        <dbReference type="EMBL" id="HFM97863.1"/>
    </source>
</evidence>
<comment type="subcellular location">
    <subcellularLocation>
        <location evidence="1">Cell membrane</location>
        <topology evidence="1">Multi-pass membrane protein</topology>
    </subcellularLocation>
</comment>
<feature type="transmembrane region" description="Helical" evidence="8">
    <location>
        <begin position="237"/>
        <end position="255"/>
    </location>
</feature>
<feature type="transmembrane region" description="Helical" evidence="8">
    <location>
        <begin position="147"/>
        <end position="166"/>
    </location>
</feature>
<name>A0A7C3KDP1_9CYAN</name>
<comment type="similarity">
    <text evidence="2">Belongs to the ZIP transporter (TC 2.A.5) family.</text>
</comment>
<dbReference type="EMBL" id="DSRU01000116">
    <property type="protein sequence ID" value="HFM97863.1"/>
    <property type="molecule type" value="Genomic_DNA"/>
</dbReference>
<feature type="transmembrane region" description="Helical" evidence="8">
    <location>
        <begin position="71"/>
        <end position="91"/>
    </location>
</feature>
<dbReference type="GO" id="GO:0005385">
    <property type="term" value="F:zinc ion transmembrane transporter activity"/>
    <property type="evidence" value="ECO:0007669"/>
    <property type="project" value="TreeGrafter"/>
</dbReference>
<feature type="transmembrane region" description="Helical" evidence="8">
    <location>
        <begin position="204"/>
        <end position="225"/>
    </location>
</feature>
<keyword evidence="4 8" id="KW-0812">Transmembrane</keyword>
<feature type="transmembrane region" description="Helical" evidence="8">
    <location>
        <begin position="173"/>
        <end position="198"/>
    </location>
</feature>
<organism evidence="9">
    <name type="scientific">Oscillatoriales cyanobacterium SpSt-418</name>
    <dbReference type="NCBI Taxonomy" id="2282169"/>
    <lineage>
        <taxon>Bacteria</taxon>
        <taxon>Bacillati</taxon>
        <taxon>Cyanobacteriota</taxon>
        <taxon>Cyanophyceae</taxon>
        <taxon>Oscillatoriophycideae</taxon>
        <taxon>Oscillatoriales</taxon>
    </lineage>
</organism>
<evidence type="ECO:0000256" key="8">
    <source>
        <dbReference type="SAM" id="Phobius"/>
    </source>
</evidence>
<dbReference type="GO" id="GO:0005886">
    <property type="term" value="C:plasma membrane"/>
    <property type="evidence" value="ECO:0007669"/>
    <property type="project" value="UniProtKB-SubCell"/>
</dbReference>
<evidence type="ECO:0000256" key="5">
    <source>
        <dbReference type="ARBA" id="ARBA00022833"/>
    </source>
</evidence>
<proteinExistence type="inferred from homology"/>
<feature type="transmembrane region" description="Helical" evidence="8">
    <location>
        <begin position="38"/>
        <end position="59"/>
    </location>
</feature>
<dbReference type="PANTHER" id="PTHR11040:SF211">
    <property type="entry name" value="ZINC TRANSPORTER ZIP11"/>
    <property type="match status" value="1"/>
</dbReference>
<evidence type="ECO:0000256" key="2">
    <source>
        <dbReference type="ARBA" id="ARBA00006939"/>
    </source>
</evidence>
<feature type="transmembrane region" description="Helical" evidence="8">
    <location>
        <begin position="6"/>
        <end position="26"/>
    </location>
</feature>
<evidence type="ECO:0000256" key="7">
    <source>
        <dbReference type="ARBA" id="ARBA00023136"/>
    </source>
</evidence>
<comment type="caution">
    <text evidence="9">The sequence shown here is derived from an EMBL/GenBank/DDBJ whole genome shotgun (WGS) entry which is preliminary data.</text>
</comment>
<keyword evidence="3" id="KW-1003">Cell membrane</keyword>
<sequence length="256" mass="26463">MPTIFVAFFASLLAGLGTVIGALPILVIPKITPRIEGILLGFGGGVMLAATAFSLIVPGTEAAIAQGTSKGLAAFIMVVGILFGGWALNFIHARFPHEHFFKGSEGDIANLARIWLFIIAITLHNFPEGMAVGVSFGGGNWHEGLPVAMGIGLQNMPEGLVVAVALRSQGYSVGYALGVSLLTALVEPIGGLFGGGIVSLGTAVLPWGMAFAAGAMLFVISDEIIPESHRKGIEKEGTIGIMVGFVTMMFLDVALG</sequence>
<keyword evidence="5" id="KW-0862">Zinc</keyword>
<dbReference type="InterPro" id="IPR003689">
    <property type="entry name" value="ZIP"/>
</dbReference>
<evidence type="ECO:0000256" key="4">
    <source>
        <dbReference type="ARBA" id="ARBA00022692"/>
    </source>
</evidence>
<reference evidence="9" key="1">
    <citation type="journal article" date="2020" name="mSystems">
        <title>Genome- and Community-Level Interaction Insights into Carbon Utilization and Element Cycling Functions of Hydrothermarchaeota in Hydrothermal Sediment.</title>
        <authorList>
            <person name="Zhou Z."/>
            <person name="Liu Y."/>
            <person name="Xu W."/>
            <person name="Pan J."/>
            <person name="Luo Z.H."/>
            <person name="Li M."/>
        </authorList>
    </citation>
    <scope>NUCLEOTIDE SEQUENCE [LARGE SCALE GENOMIC DNA]</scope>
    <source>
        <strain evidence="9">SpSt-418</strain>
    </source>
</reference>
<protein>
    <submittedName>
        <fullName evidence="9">ZIP family metal transporter</fullName>
    </submittedName>
</protein>
<evidence type="ECO:0000256" key="6">
    <source>
        <dbReference type="ARBA" id="ARBA00022989"/>
    </source>
</evidence>
<evidence type="ECO:0000256" key="1">
    <source>
        <dbReference type="ARBA" id="ARBA00004651"/>
    </source>
</evidence>
<gene>
    <name evidence="9" type="ORF">ENR64_08850</name>
</gene>
<dbReference type="AlphaFoldDB" id="A0A7C3KDP1"/>
<evidence type="ECO:0000256" key="3">
    <source>
        <dbReference type="ARBA" id="ARBA00022475"/>
    </source>
</evidence>
<dbReference type="PANTHER" id="PTHR11040">
    <property type="entry name" value="ZINC/IRON TRANSPORTER"/>
    <property type="match status" value="1"/>
</dbReference>